<feature type="domain" description="Major facilitator superfamily (MFS) profile" evidence="10">
    <location>
        <begin position="20"/>
        <end position="458"/>
    </location>
</feature>
<feature type="transmembrane region" description="Helical" evidence="9">
    <location>
        <begin position="435"/>
        <end position="454"/>
    </location>
</feature>
<evidence type="ECO:0000256" key="9">
    <source>
        <dbReference type="SAM" id="Phobius"/>
    </source>
</evidence>
<dbReference type="Proteomes" id="UP001050808">
    <property type="component" value="Unassembled WGS sequence"/>
</dbReference>
<name>A0ABQ3QWA5_9ACTN</name>
<feature type="transmembrane region" description="Helical" evidence="9">
    <location>
        <begin position="146"/>
        <end position="167"/>
    </location>
</feature>
<feature type="transmembrane region" description="Helical" evidence="9">
    <location>
        <begin position="206"/>
        <end position="226"/>
    </location>
</feature>
<feature type="transmembrane region" description="Helical" evidence="9">
    <location>
        <begin position="115"/>
        <end position="134"/>
    </location>
</feature>
<feature type="compositionally biased region" description="Basic and acidic residues" evidence="8">
    <location>
        <begin position="471"/>
        <end position="481"/>
    </location>
</feature>
<sequence length="481" mass="49175">MQEERQPPGEAAATDVSWWRIGFICSVLLLEGMSSSSINVQIAALGSSLHLTPIQLQLTASSFLVAYAGLLPAAGRLVDAWDRRAMFMIGVGVFGLGSVLCAVATSGWWLVLGRFVQGAGAAFSAPAAIALITANLPPGRLRNKALALYGSMGAAGFTLGLVVPGFLVTQLGWRASFLVYVPLVVAVLMVTRTIGSAPGTSARVDAVSAVLLTTSVVLAVGTIGSIGETSLWASGGLVAAAAGLAALLVHRGRRREIRMFPADVVRSPRVIVGCVALAGLFAAIVASMYLTGLELALNRGHDEFAVGLALAPQSISNAAVGMWGGRMVTRFGPGRVLASGMALVACALGYLGAVGFHLPYTLGLLPSTLAIGSGVALCYPAASIMAVSAVRPHEHGTTSALLTVFQNVGGAVGLALVTAFGAVPLPGGAQGPERGMYISAACILVAGVVSLTVLSRDARRTRDTPGSTAEPNHKMTAHQES</sequence>
<keyword evidence="7" id="KW-0046">Antibiotic resistance</keyword>
<feature type="transmembrane region" description="Helical" evidence="9">
    <location>
        <begin position="54"/>
        <end position="74"/>
    </location>
</feature>
<feature type="transmembrane region" description="Helical" evidence="9">
    <location>
        <begin position="173"/>
        <end position="194"/>
    </location>
</feature>
<evidence type="ECO:0000256" key="2">
    <source>
        <dbReference type="ARBA" id="ARBA00022448"/>
    </source>
</evidence>
<dbReference type="PROSITE" id="PS50850">
    <property type="entry name" value="MFS"/>
    <property type="match status" value="1"/>
</dbReference>
<dbReference type="Gene3D" id="1.20.1720.10">
    <property type="entry name" value="Multidrug resistance protein D"/>
    <property type="match status" value="1"/>
</dbReference>
<evidence type="ECO:0000256" key="3">
    <source>
        <dbReference type="ARBA" id="ARBA00022475"/>
    </source>
</evidence>
<feature type="transmembrane region" description="Helical" evidence="9">
    <location>
        <begin position="399"/>
        <end position="423"/>
    </location>
</feature>
<evidence type="ECO:0000256" key="4">
    <source>
        <dbReference type="ARBA" id="ARBA00022692"/>
    </source>
</evidence>
<keyword evidence="6 9" id="KW-0472">Membrane</keyword>
<keyword evidence="5 9" id="KW-1133">Transmembrane helix</keyword>
<evidence type="ECO:0000256" key="1">
    <source>
        <dbReference type="ARBA" id="ARBA00004651"/>
    </source>
</evidence>
<evidence type="ECO:0000313" key="11">
    <source>
        <dbReference type="EMBL" id="GHI41564.1"/>
    </source>
</evidence>
<accession>A0ABQ3QWA5</accession>
<feature type="transmembrane region" description="Helical" evidence="9">
    <location>
        <begin position="232"/>
        <end position="249"/>
    </location>
</feature>
<feature type="transmembrane region" description="Helical" evidence="9">
    <location>
        <begin position="86"/>
        <end position="109"/>
    </location>
</feature>
<evidence type="ECO:0000256" key="7">
    <source>
        <dbReference type="ARBA" id="ARBA00023251"/>
    </source>
</evidence>
<comment type="subcellular location">
    <subcellularLocation>
        <location evidence="1">Cell membrane</location>
        <topology evidence="1">Multi-pass membrane protein</topology>
    </subcellularLocation>
</comment>
<reference evidence="11" key="1">
    <citation type="submission" date="2024-05" db="EMBL/GenBank/DDBJ databases">
        <title>Whole genome shotgun sequence of Streptomyces violascens NBRC 12920.</title>
        <authorList>
            <person name="Komaki H."/>
            <person name="Tamura T."/>
        </authorList>
    </citation>
    <scope>NUCLEOTIDE SEQUENCE</scope>
    <source>
        <strain evidence="11">NBRC 12920</strain>
    </source>
</reference>
<keyword evidence="2" id="KW-0813">Transport</keyword>
<feature type="transmembrane region" description="Helical" evidence="9">
    <location>
        <begin position="304"/>
        <end position="324"/>
    </location>
</feature>
<evidence type="ECO:0000256" key="5">
    <source>
        <dbReference type="ARBA" id="ARBA00022989"/>
    </source>
</evidence>
<dbReference type="InterPro" id="IPR020846">
    <property type="entry name" value="MFS_dom"/>
</dbReference>
<feature type="transmembrane region" description="Helical" evidence="9">
    <location>
        <begin position="364"/>
        <end position="387"/>
    </location>
</feature>
<dbReference type="PANTHER" id="PTHR42718:SF46">
    <property type="entry name" value="BLR6921 PROTEIN"/>
    <property type="match status" value="1"/>
</dbReference>
<evidence type="ECO:0000256" key="6">
    <source>
        <dbReference type="ARBA" id="ARBA00023136"/>
    </source>
</evidence>
<keyword evidence="3" id="KW-1003">Cell membrane</keyword>
<dbReference type="InterPro" id="IPR036259">
    <property type="entry name" value="MFS_trans_sf"/>
</dbReference>
<keyword evidence="12" id="KW-1185">Reference proteome</keyword>
<gene>
    <name evidence="11" type="ORF">Sviol_59720</name>
</gene>
<keyword evidence="4 9" id="KW-0812">Transmembrane</keyword>
<comment type="caution">
    <text evidence="11">The sequence shown here is derived from an EMBL/GenBank/DDBJ whole genome shotgun (WGS) entry which is preliminary data.</text>
</comment>
<dbReference type="Pfam" id="PF07690">
    <property type="entry name" value="MFS_1"/>
    <property type="match status" value="1"/>
</dbReference>
<dbReference type="CDD" id="cd17321">
    <property type="entry name" value="MFS_MMR_MDR_like"/>
    <property type="match status" value="1"/>
</dbReference>
<dbReference type="EMBL" id="BNDY01000017">
    <property type="protein sequence ID" value="GHI41564.1"/>
    <property type="molecule type" value="Genomic_DNA"/>
</dbReference>
<dbReference type="RefSeq" id="WP_226599607.1">
    <property type="nucleotide sequence ID" value="NZ_BNDY01000017.1"/>
</dbReference>
<feature type="transmembrane region" description="Helical" evidence="9">
    <location>
        <begin position="270"/>
        <end position="292"/>
    </location>
</feature>
<dbReference type="SUPFAM" id="SSF103473">
    <property type="entry name" value="MFS general substrate transporter"/>
    <property type="match status" value="1"/>
</dbReference>
<evidence type="ECO:0000313" key="12">
    <source>
        <dbReference type="Proteomes" id="UP001050808"/>
    </source>
</evidence>
<dbReference type="InterPro" id="IPR011701">
    <property type="entry name" value="MFS"/>
</dbReference>
<dbReference type="Gene3D" id="1.20.1250.20">
    <property type="entry name" value="MFS general substrate transporter like domains"/>
    <property type="match status" value="1"/>
</dbReference>
<feature type="transmembrane region" description="Helical" evidence="9">
    <location>
        <begin position="21"/>
        <end position="42"/>
    </location>
</feature>
<dbReference type="PANTHER" id="PTHR42718">
    <property type="entry name" value="MAJOR FACILITATOR SUPERFAMILY MULTIDRUG TRANSPORTER MFSC"/>
    <property type="match status" value="1"/>
</dbReference>
<feature type="region of interest" description="Disordered" evidence="8">
    <location>
        <begin position="459"/>
        <end position="481"/>
    </location>
</feature>
<protein>
    <submittedName>
        <fullName evidence="11">MFS transporter</fullName>
    </submittedName>
</protein>
<proteinExistence type="predicted"/>
<feature type="transmembrane region" description="Helical" evidence="9">
    <location>
        <begin position="336"/>
        <end position="358"/>
    </location>
</feature>
<evidence type="ECO:0000256" key="8">
    <source>
        <dbReference type="SAM" id="MobiDB-lite"/>
    </source>
</evidence>
<evidence type="ECO:0000259" key="10">
    <source>
        <dbReference type="PROSITE" id="PS50850"/>
    </source>
</evidence>
<organism evidence="11 12">
    <name type="scientific">Streptomyces violascens</name>
    <dbReference type="NCBI Taxonomy" id="67381"/>
    <lineage>
        <taxon>Bacteria</taxon>
        <taxon>Bacillati</taxon>
        <taxon>Actinomycetota</taxon>
        <taxon>Actinomycetes</taxon>
        <taxon>Kitasatosporales</taxon>
        <taxon>Streptomycetaceae</taxon>
        <taxon>Streptomyces</taxon>
    </lineage>
</organism>